<dbReference type="CDD" id="cd00067">
    <property type="entry name" value="GAL4"/>
    <property type="match status" value="1"/>
</dbReference>
<comment type="caution">
    <text evidence="3">The sequence shown here is derived from an EMBL/GenBank/DDBJ whole genome shotgun (WGS) entry which is preliminary data.</text>
</comment>
<dbReference type="GO" id="GO:0008270">
    <property type="term" value="F:zinc ion binding"/>
    <property type="evidence" value="ECO:0007669"/>
    <property type="project" value="InterPro"/>
</dbReference>
<gene>
    <name evidence="3" type="ORF">B0A50_01081</name>
</gene>
<reference evidence="3 4" key="1">
    <citation type="submission" date="2017-03" db="EMBL/GenBank/DDBJ databases">
        <title>Genomes of endolithic fungi from Antarctica.</title>
        <authorList>
            <person name="Coleine C."/>
            <person name="Masonjones S."/>
            <person name="Stajich J.E."/>
        </authorList>
    </citation>
    <scope>NUCLEOTIDE SEQUENCE [LARGE SCALE GENOMIC DNA]</scope>
    <source>
        <strain evidence="3 4">CCFEE 6315</strain>
    </source>
</reference>
<organism evidence="3 4">
    <name type="scientific">Salinomyces thailandicus</name>
    <dbReference type="NCBI Taxonomy" id="706561"/>
    <lineage>
        <taxon>Eukaryota</taxon>
        <taxon>Fungi</taxon>
        <taxon>Dikarya</taxon>
        <taxon>Ascomycota</taxon>
        <taxon>Pezizomycotina</taxon>
        <taxon>Dothideomycetes</taxon>
        <taxon>Dothideomycetidae</taxon>
        <taxon>Mycosphaerellales</taxon>
        <taxon>Teratosphaeriaceae</taxon>
        <taxon>Salinomyces</taxon>
    </lineage>
</organism>
<feature type="region of interest" description="Disordered" evidence="2">
    <location>
        <begin position="288"/>
        <end position="318"/>
    </location>
</feature>
<accession>A0A4U0UEN3</accession>
<feature type="region of interest" description="Disordered" evidence="2">
    <location>
        <begin position="178"/>
        <end position="231"/>
    </location>
</feature>
<feature type="region of interest" description="Disordered" evidence="2">
    <location>
        <begin position="1"/>
        <end position="38"/>
    </location>
</feature>
<dbReference type="InterPro" id="IPR001138">
    <property type="entry name" value="Zn2Cys6_DnaBD"/>
</dbReference>
<keyword evidence="4" id="KW-1185">Reference proteome</keyword>
<name>A0A4U0UEN3_9PEZI</name>
<dbReference type="EMBL" id="NAJL01000004">
    <property type="protein sequence ID" value="TKA32855.1"/>
    <property type="molecule type" value="Genomic_DNA"/>
</dbReference>
<dbReference type="AlphaFoldDB" id="A0A4U0UEN3"/>
<evidence type="ECO:0000313" key="3">
    <source>
        <dbReference type="EMBL" id="TKA32855.1"/>
    </source>
</evidence>
<evidence type="ECO:0000256" key="2">
    <source>
        <dbReference type="SAM" id="MobiDB-lite"/>
    </source>
</evidence>
<dbReference type="Proteomes" id="UP000308549">
    <property type="component" value="Unassembled WGS sequence"/>
</dbReference>
<dbReference type="GO" id="GO:0000981">
    <property type="term" value="F:DNA-binding transcription factor activity, RNA polymerase II-specific"/>
    <property type="evidence" value="ECO:0007669"/>
    <property type="project" value="InterPro"/>
</dbReference>
<keyword evidence="1" id="KW-0539">Nucleus</keyword>
<evidence type="ECO:0000256" key="1">
    <source>
        <dbReference type="ARBA" id="ARBA00023242"/>
    </source>
</evidence>
<evidence type="ECO:0000313" key="4">
    <source>
        <dbReference type="Proteomes" id="UP000308549"/>
    </source>
</evidence>
<feature type="compositionally biased region" description="Polar residues" evidence="2">
    <location>
        <begin position="186"/>
        <end position="210"/>
    </location>
</feature>
<protein>
    <submittedName>
        <fullName evidence="3">Uncharacterized protein</fullName>
    </submittedName>
</protein>
<sequence>MSERRRGRSGGASVSGAAPSEDDVATPHQPGHGHGFAHSVASLTDDATAYNPCQRCRDDESNLRVAHAVNSLRTLDLAPLAYCDEARPTCARCVAAGRGPCAYRTQDASLDTIAELERLQYQLDCKTRDLNVVVLLLRILRHSSDSEATAALARLRLSTEVQPLIAALREGDTVSLRSTFEEPPSDQLNPFISPHETSPPSWLANASGSLHSPFDSEPPHGLPPQMPDTSTDLPLSYWSRIQALDGLDSPGHVYAAPGGAPLPTADSARALYGGSTWHEAQQTSYGLPAAGATRGHAPGRVPPWGVPGPEDGEPRDQQ</sequence>
<proteinExistence type="predicted"/>